<dbReference type="PANTHER" id="PTHR12558:SF9">
    <property type="entry name" value="CELL DIVISION CYCLE PROTEIN 16 HOMOLOG"/>
    <property type="match status" value="1"/>
</dbReference>
<evidence type="ECO:0000313" key="10">
    <source>
        <dbReference type="Proteomes" id="UP000287166"/>
    </source>
</evidence>
<dbReference type="GeneID" id="38784850"/>
<dbReference type="GO" id="GO:0016567">
    <property type="term" value="P:protein ubiquitination"/>
    <property type="evidence" value="ECO:0007669"/>
    <property type="project" value="TreeGrafter"/>
</dbReference>
<evidence type="ECO:0000256" key="4">
    <source>
        <dbReference type="ARBA" id="ARBA00022786"/>
    </source>
</evidence>
<proteinExistence type="predicted"/>
<dbReference type="Pfam" id="PF12895">
    <property type="entry name" value="ANAPC3"/>
    <property type="match status" value="1"/>
</dbReference>
<accession>A0A401H0J9</accession>
<feature type="repeat" description="TPR" evidence="7">
    <location>
        <begin position="652"/>
        <end position="685"/>
    </location>
</feature>
<keyword evidence="3" id="KW-0498">Mitosis</keyword>
<feature type="compositionally biased region" description="Basic and acidic residues" evidence="8">
    <location>
        <begin position="719"/>
        <end position="729"/>
    </location>
</feature>
<feature type="region of interest" description="Disordered" evidence="8">
    <location>
        <begin position="719"/>
        <end position="752"/>
    </location>
</feature>
<feature type="repeat" description="TPR" evidence="7">
    <location>
        <begin position="618"/>
        <end position="651"/>
    </location>
</feature>
<evidence type="ECO:0000256" key="8">
    <source>
        <dbReference type="SAM" id="MobiDB-lite"/>
    </source>
</evidence>
<dbReference type="STRING" id="139825.A0A401H0J9"/>
<dbReference type="GO" id="GO:0045842">
    <property type="term" value="P:positive regulation of mitotic metaphase/anaphase transition"/>
    <property type="evidence" value="ECO:0007669"/>
    <property type="project" value="TreeGrafter"/>
</dbReference>
<dbReference type="Gene3D" id="1.25.40.10">
    <property type="entry name" value="Tetratricopeptide repeat domain"/>
    <property type="match status" value="2"/>
</dbReference>
<dbReference type="Proteomes" id="UP000287166">
    <property type="component" value="Unassembled WGS sequence"/>
</dbReference>
<dbReference type="GO" id="GO:0051301">
    <property type="term" value="P:cell division"/>
    <property type="evidence" value="ECO:0007669"/>
    <property type="project" value="UniProtKB-KW"/>
</dbReference>
<evidence type="ECO:0000256" key="3">
    <source>
        <dbReference type="ARBA" id="ARBA00022776"/>
    </source>
</evidence>
<dbReference type="PROSITE" id="PS50293">
    <property type="entry name" value="TPR_REGION"/>
    <property type="match status" value="1"/>
</dbReference>
<feature type="compositionally biased region" description="Basic and acidic residues" evidence="8">
    <location>
        <begin position="743"/>
        <end position="752"/>
    </location>
</feature>
<keyword evidence="2" id="KW-0677">Repeat</keyword>
<dbReference type="PANTHER" id="PTHR12558">
    <property type="entry name" value="CELL DIVISION CYCLE 16,23,27"/>
    <property type="match status" value="1"/>
</dbReference>
<dbReference type="GO" id="GO:0031145">
    <property type="term" value="P:anaphase-promoting complex-dependent catabolic process"/>
    <property type="evidence" value="ECO:0007669"/>
    <property type="project" value="TreeGrafter"/>
</dbReference>
<dbReference type="GO" id="GO:0005737">
    <property type="term" value="C:cytoplasm"/>
    <property type="evidence" value="ECO:0007669"/>
    <property type="project" value="TreeGrafter"/>
</dbReference>
<organism evidence="9 10">
    <name type="scientific">Sparassis crispa</name>
    <dbReference type="NCBI Taxonomy" id="139825"/>
    <lineage>
        <taxon>Eukaryota</taxon>
        <taxon>Fungi</taxon>
        <taxon>Dikarya</taxon>
        <taxon>Basidiomycota</taxon>
        <taxon>Agaricomycotina</taxon>
        <taxon>Agaricomycetes</taxon>
        <taxon>Polyporales</taxon>
        <taxon>Sparassidaceae</taxon>
        <taxon>Sparassis</taxon>
    </lineage>
</organism>
<gene>
    <name evidence="9" type="ORF">SCP_1201590</name>
</gene>
<protein>
    <submittedName>
        <fullName evidence="9">Anaphase-promoting complex subunit cut9</fullName>
    </submittedName>
</protein>
<evidence type="ECO:0000256" key="2">
    <source>
        <dbReference type="ARBA" id="ARBA00022737"/>
    </source>
</evidence>
<dbReference type="InterPro" id="IPR019734">
    <property type="entry name" value="TPR_rpt"/>
</dbReference>
<evidence type="ECO:0000256" key="5">
    <source>
        <dbReference type="ARBA" id="ARBA00022803"/>
    </source>
</evidence>
<keyword evidence="5 7" id="KW-0802">TPR repeat</keyword>
<evidence type="ECO:0000256" key="7">
    <source>
        <dbReference type="PROSITE-ProRule" id="PRU00339"/>
    </source>
</evidence>
<keyword evidence="4" id="KW-0833">Ubl conjugation pathway</keyword>
<feature type="region of interest" description="Disordered" evidence="8">
    <location>
        <begin position="71"/>
        <end position="103"/>
    </location>
</feature>
<dbReference type="GO" id="GO:0005680">
    <property type="term" value="C:anaphase-promoting complex"/>
    <property type="evidence" value="ECO:0007669"/>
    <property type="project" value="UniProtKB-ARBA"/>
</dbReference>
<feature type="repeat" description="TPR" evidence="7">
    <location>
        <begin position="475"/>
        <end position="508"/>
    </location>
</feature>
<dbReference type="SUPFAM" id="SSF48452">
    <property type="entry name" value="TPR-like"/>
    <property type="match status" value="1"/>
</dbReference>
<keyword evidence="10" id="KW-1185">Reference proteome</keyword>
<feature type="region of interest" description="Disordered" evidence="8">
    <location>
        <begin position="1"/>
        <end position="35"/>
    </location>
</feature>
<dbReference type="OrthoDB" id="10006270at2759"/>
<name>A0A401H0J9_9APHY</name>
<comment type="caution">
    <text evidence="9">The sequence shown here is derived from an EMBL/GenBank/DDBJ whole genome shotgun (WGS) entry which is preliminary data.</text>
</comment>
<dbReference type="RefSeq" id="XP_027618846.1">
    <property type="nucleotide sequence ID" value="XM_027763045.1"/>
</dbReference>
<dbReference type="AlphaFoldDB" id="A0A401H0J9"/>
<dbReference type="SMART" id="SM00028">
    <property type="entry name" value="TPR"/>
    <property type="match status" value="6"/>
</dbReference>
<evidence type="ECO:0000256" key="1">
    <source>
        <dbReference type="ARBA" id="ARBA00022618"/>
    </source>
</evidence>
<dbReference type="InParanoid" id="A0A401H0J9"/>
<dbReference type="Pfam" id="PF13424">
    <property type="entry name" value="TPR_12"/>
    <property type="match status" value="1"/>
</dbReference>
<sequence>MASTPPPIHNFNVQPVPRLPSPSSSRPRHSINTSLSFGPQSLVNSFVEANSGTASNQRSFTLDPNRSLLPVSPLCSSPRLPRRTKTTSRHPLANDTTDVFQDDADTEGEGYEWKMVDRMRLWRHDALLQHMYDTAAFWGDKIVSITNDPNDAFWLAQTYFLTHQYSRAERLLTRPFPTSPPKPPNVPVAPLSNGHFQPSAPDIKGKGRETVVLPMATGTLVAPRLPVGPGEMIDVAVGFEEGVSRLVDMSVVCRYLAAQSQVRQGKWTDALEMLGEANPFRELERSGPAVPNLDGGVKIESSMCHLRGLMMLKLSRSEKAKHCFMEALALDVKCFESFEQLVRGEMMTPDEEWDFIQSLPYSDQIPEDAEFVKLIYTSQLRKYKHAEEHALTRRRLVDEYGLGDNPDVLYSFADALYTQFRWADCFAVTTRILGLVDVHAPTMPVHIACMHHLSHLNSKLFLLAHELVEKEPESPISWYAVGVWYLTRKKWTEARSYFSKTSLMDPRFGPAWIAFAHTFALEGEHDHAVTAYSTCSRMFTGSHLPLMFVGMEHIILSNQTLADEAFNAAQLMCDGDPLLINERGVMAYNHGNYEEAVLLFQESLKLAKVVQSSQQAWAPTYLNLGTSFRKLGRLQEARAAYQHVVEIDPRNQTALALLGLTYHLLGDIDAAVVKYHETLSIDPINGHVLELLDLALEASADAGPFGFKGVPGGEEDWARQMREHRDKGKQIAASRDMQGPVHVPKDDEMSVG</sequence>
<evidence type="ECO:0000313" key="9">
    <source>
        <dbReference type="EMBL" id="GBE87933.1"/>
    </source>
</evidence>
<dbReference type="PROSITE" id="PS50005">
    <property type="entry name" value="TPR"/>
    <property type="match status" value="3"/>
</dbReference>
<keyword evidence="1" id="KW-0132">Cell division</keyword>
<reference evidence="9 10" key="1">
    <citation type="journal article" date="2018" name="Sci. Rep.">
        <title>Genome sequence of the cauliflower mushroom Sparassis crispa (Hanabiratake) and its association with beneficial usage.</title>
        <authorList>
            <person name="Kiyama R."/>
            <person name="Furutani Y."/>
            <person name="Kawaguchi K."/>
            <person name="Nakanishi T."/>
        </authorList>
    </citation>
    <scope>NUCLEOTIDE SEQUENCE [LARGE SCALE GENOMIC DNA]</scope>
</reference>
<evidence type="ECO:0000256" key="6">
    <source>
        <dbReference type="ARBA" id="ARBA00023306"/>
    </source>
</evidence>
<keyword evidence="6" id="KW-0131">Cell cycle</keyword>
<dbReference type="InterPro" id="IPR011990">
    <property type="entry name" value="TPR-like_helical_dom_sf"/>
</dbReference>
<dbReference type="EMBL" id="BFAD01000012">
    <property type="protein sequence ID" value="GBE87933.1"/>
    <property type="molecule type" value="Genomic_DNA"/>
</dbReference>
<dbReference type="FunCoup" id="A0A401H0J9">
    <property type="interactions" value="844"/>
</dbReference>